<dbReference type="PANTHER" id="PTHR22916">
    <property type="entry name" value="GLYCOSYLTRANSFERASE"/>
    <property type="match status" value="1"/>
</dbReference>
<dbReference type="Gene3D" id="3.90.550.10">
    <property type="entry name" value="Spore Coat Polysaccharide Biosynthesis Protein SpsA, Chain A"/>
    <property type="match status" value="1"/>
</dbReference>
<dbReference type="Pfam" id="PF00535">
    <property type="entry name" value="Glycos_transf_2"/>
    <property type="match status" value="1"/>
</dbReference>
<dbReference type="SUPFAM" id="SSF53448">
    <property type="entry name" value="Nucleotide-diphospho-sugar transferases"/>
    <property type="match status" value="1"/>
</dbReference>
<dbReference type="CDD" id="cd04196">
    <property type="entry name" value="GT_2_like_d"/>
    <property type="match status" value="1"/>
</dbReference>
<dbReference type="GO" id="GO:0016758">
    <property type="term" value="F:hexosyltransferase activity"/>
    <property type="evidence" value="ECO:0007669"/>
    <property type="project" value="UniProtKB-ARBA"/>
</dbReference>
<evidence type="ECO:0000313" key="3">
    <source>
        <dbReference type="Proteomes" id="UP000295164"/>
    </source>
</evidence>
<keyword evidence="2" id="KW-0808">Transferase</keyword>
<dbReference type="Proteomes" id="UP000295164">
    <property type="component" value="Unassembled WGS sequence"/>
</dbReference>
<proteinExistence type="predicted"/>
<protein>
    <submittedName>
        <fullName evidence="2">Glycosyltransferase family 2 protein</fullName>
    </submittedName>
</protein>
<dbReference type="EMBL" id="SKFH01000032">
    <property type="protein sequence ID" value="TCZ67881.1"/>
    <property type="molecule type" value="Genomic_DNA"/>
</dbReference>
<comment type="caution">
    <text evidence="2">The sequence shown here is derived from an EMBL/GenBank/DDBJ whole genome shotgun (WGS) entry which is preliminary data.</text>
</comment>
<dbReference type="InterPro" id="IPR029044">
    <property type="entry name" value="Nucleotide-diphossugar_trans"/>
</dbReference>
<gene>
    <name evidence="2" type="ORF">E0486_15060</name>
</gene>
<sequence length="335" mass="38372">MRAGKSAAAAAAPDLLFLRLSPKIVTQPASTAPSATVSVVLCTYNGAAFLRAQLDSIRQQTYPLHEVLAFDDGSTDATLDLLDDYAEQWPLLKVHRNPVNLGFNRNFEQALRAATGDVLAISDQDDIWMPEKVAKMMAVWKPECPVIYCDSMRFKGEPPAVPAKSHINAFFEGTDARQLLFANTVSGHALMLRRPFLDKVLPFPEGIFYDWWTAFVAADNGGVCLLNEPLVLHRIHDKNASGHEETSRSEVILYLRKDVMRHMKVFKDAPQVSERVRAFARMFYEAYQRREEKGGRWRLFRLILQHLETYFYYRRRKGAHKLRLVKYAYYYAFTD</sequence>
<name>A0A4V2WMB9_9BACT</name>
<dbReference type="PANTHER" id="PTHR22916:SF3">
    <property type="entry name" value="UDP-GLCNAC:BETAGAL BETA-1,3-N-ACETYLGLUCOSAMINYLTRANSFERASE-LIKE PROTEIN 1"/>
    <property type="match status" value="1"/>
</dbReference>
<reference evidence="2 3" key="1">
    <citation type="submission" date="2019-03" db="EMBL/GenBank/DDBJ databases">
        <authorList>
            <person name="Kim M.K.M."/>
        </authorList>
    </citation>
    <scope>NUCLEOTIDE SEQUENCE [LARGE SCALE GENOMIC DNA]</scope>
    <source>
        <strain evidence="2 3">17J68-15</strain>
    </source>
</reference>
<keyword evidence="3" id="KW-1185">Reference proteome</keyword>
<accession>A0A4V2WMB9</accession>
<evidence type="ECO:0000259" key="1">
    <source>
        <dbReference type="Pfam" id="PF00535"/>
    </source>
</evidence>
<evidence type="ECO:0000313" key="2">
    <source>
        <dbReference type="EMBL" id="TCZ67881.1"/>
    </source>
</evidence>
<organism evidence="2 3">
    <name type="scientific">Flaviaesturariibacter aridisoli</name>
    <dbReference type="NCBI Taxonomy" id="2545761"/>
    <lineage>
        <taxon>Bacteria</taxon>
        <taxon>Pseudomonadati</taxon>
        <taxon>Bacteroidota</taxon>
        <taxon>Chitinophagia</taxon>
        <taxon>Chitinophagales</taxon>
        <taxon>Chitinophagaceae</taxon>
        <taxon>Flaviaestuariibacter</taxon>
    </lineage>
</organism>
<feature type="domain" description="Glycosyltransferase 2-like" evidence="1">
    <location>
        <begin position="38"/>
        <end position="197"/>
    </location>
</feature>
<dbReference type="OrthoDB" id="9802649at2"/>
<dbReference type="InterPro" id="IPR001173">
    <property type="entry name" value="Glyco_trans_2-like"/>
</dbReference>
<dbReference type="AlphaFoldDB" id="A0A4V2WMB9"/>